<dbReference type="NCBIfam" id="TIGR01352">
    <property type="entry name" value="tonB_Cterm"/>
    <property type="match status" value="1"/>
</dbReference>
<organism evidence="12 13">
    <name type="scientific">Halioxenophilus aromaticivorans</name>
    <dbReference type="NCBI Taxonomy" id="1306992"/>
    <lineage>
        <taxon>Bacteria</taxon>
        <taxon>Pseudomonadati</taxon>
        <taxon>Pseudomonadota</taxon>
        <taxon>Gammaproteobacteria</taxon>
        <taxon>Alteromonadales</taxon>
        <taxon>Alteromonadaceae</taxon>
        <taxon>Halioxenophilus</taxon>
    </lineage>
</organism>
<proteinExistence type="inferred from homology"/>
<feature type="domain" description="TonB C-terminal" evidence="11">
    <location>
        <begin position="330"/>
        <end position="421"/>
    </location>
</feature>
<keyword evidence="9" id="KW-0472">Membrane</keyword>
<evidence type="ECO:0000256" key="7">
    <source>
        <dbReference type="ARBA" id="ARBA00022927"/>
    </source>
</evidence>
<dbReference type="RefSeq" id="WP_345420019.1">
    <property type="nucleotide sequence ID" value="NZ_AP031496.1"/>
</dbReference>
<sequence>MFEAEKTRTTRRNSAAAFGYLLAIITAGLISHSSTAAPLLNGVSSYEYLGKERFIAALFLDSPATEADAIFELQQHRQMEIRCTNNFSARRHVKTWIEGAAINNPTAVLKDYADAMVAFTQLINVPLKPGDRLLIDAPNDAPVAVLLNDVELGKIEPPGIFDVLLRAWIGSVPLSSAFRANLLAAGDVDQDLSNRFSQLRPIPERTAFAQTLAASIKDGALEREPSNTSQLTQAQPQSQEEPAPPTRRSTLASQLTPPATPVTTNSAPAIPAPAQQAPTQAQPQRATTTLPEPAPQPAQAPAQRLAATTEDEDDQTSAPITAQTLLQQQLYHSDLLGRVYREVKYPRRAIDRNYQGRVTLQVVIDQKGALKELQTLDESQYGILNRAAEKAVKEAAPFPAPPVDEPGEDYAFTVPVEFKLQ</sequence>
<dbReference type="PANTHER" id="PTHR33446:SF2">
    <property type="entry name" value="PROTEIN TONB"/>
    <property type="match status" value="1"/>
</dbReference>
<evidence type="ECO:0000256" key="1">
    <source>
        <dbReference type="ARBA" id="ARBA00004383"/>
    </source>
</evidence>
<dbReference type="PANTHER" id="PTHR33446">
    <property type="entry name" value="PROTEIN TONB-RELATED"/>
    <property type="match status" value="1"/>
</dbReference>
<feature type="compositionally biased region" description="Low complexity" evidence="10">
    <location>
        <begin position="267"/>
        <end position="291"/>
    </location>
</feature>
<dbReference type="Pfam" id="PF16036">
    <property type="entry name" value="Chalcone_3"/>
    <property type="match status" value="1"/>
</dbReference>
<keyword evidence="3" id="KW-0813">Transport</keyword>
<dbReference type="InterPro" id="IPR037682">
    <property type="entry name" value="TonB_C"/>
</dbReference>
<comment type="caution">
    <text evidence="12">The sequence shown here is derived from an EMBL/GenBank/DDBJ whole genome shotgun (WGS) entry which is preliminary data.</text>
</comment>
<feature type="region of interest" description="Disordered" evidence="10">
    <location>
        <begin position="222"/>
        <end position="317"/>
    </location>
</feature>
<dbReference type="GO" id="GO:0031992">
    <property type="term" value="F:energy transducer activity"/>
    <property type="evidence" value="ECO:0007669"/>
    <property type="project" value="TreeGrafter"/>
</dbReference>
<dbReference type="PROSITE" id="PS52015">
    <property type="entry name" value="TONB_CTD"/>
    <property type="match status" value="1"/>
</dbReference>
<dbReference type="Pfam" id="PF03544">
    <property type="entry name" value="TonB_C"/>
    <property type="match status" value="1"/>
</dbReference>
<keyword evidence="5" id="KW-0997">Cell inner membrane</keyword>
<evidence type="ECO:0000256" key="6">
    <source>
        <dbReference type="ARBA" id="ARBA00022692"/>
    </source>
</evidence>
<evidence type="ECO:0000256" key="4">
    <source>
        <dbReference type="ARBA" id="ARBA00022475"/>
    </source>
</evidence>
<dbReference type="SUPFAM" id="SSF74653">
    <property type="entry name" value="TolA/TonB C-terminal domain"/>
    <property type="match status" value="1"/>
</dbReference>
<comment type="similarity">
    <text evidence="2">Belongs to the TonB family.</text>
</comment>
<keyword evidence="8" id="KW-1133">Transmembrane helix</keyword>
<keyword evidence="7" id="KW-0653">Protein transport</keyword>
<keyword evidence="6" id="KW-0812">Transmembrane</keyword>
<keyword evidence="13" id="KW-1185">Reference proteome</keyword>
<reference evidence="13" key="1">
    <citation type="journal article" date="2019" name="Int. J. Syst. Evol. Microbiol.">
        <title>The Global Catalogue of Microorganisms (GCM) 10K type strain sequencing project: providing services to taxonomists for standard genome sequencing and annotation.</title>
        <authorList>
            <consortium name="The Broad Institute Genomics Platform"/>
            <consortium name="The Broad Institute Genome Sequencing Center for Infectious Disease"/>
            <person name="Wu L."/>
            <person name="Ma J."/>
        </authorList>
    </citation>
    <scope>NUCLEOTIDE SEQUENCE [LARGE SCALE GENOMIC DNA]</scope>
    <source>
        <strain evidence="13">JCM 19134</strain>
    </source>
</reference>
<gene>
    <name evidence="12" type="ORF">GCM10025791_16790</name>
</gene>
<dbReference type="GO" id="GO:0015031">
    <property type="term" value="P:protein transport"/>
    <property type="evidence" value="ECO:0007669"/>
    <property type="project" value="UniProtKB-KW"/>
</dbReference>
<evidence type="ECO:0000313" key="12">
    <source>
        <dbReference type="EMBL" id="GAA4939245.1"/>
    </source>
</evidence>
<dbReference type="EMBL" id="BAABLX010000009">
    <property type="protein sequence ID" value="GAA4939245.1"/>
    <property type="molecule type" value="Genomic_DNA"/>
</dbReference>
<keyword evidence="4" id="KW-1003">Cell membrane</keyword>
<accession>A0AAV3U0W4</accession>
<dbReference type="InterPro" id="IPR016087">
    <property type="entry name" value="Chalcone_isomerase"/>
</dbReference>
<name>A0AAV3U0W4_9ALTE</name>
<dbReference type="InterPro" id="IPR051045">
    <property type="entry name" value="TonB-dependent_transducer"/>
</dbReference>
<protein>
    <recommendedName>
        <fullName evidence="11">TonB C-terminal domain-containing protein</fullName>
    </recommendedName>
</protein>
<evidence type="ECO:0000256" key="9">
    <source>
        <dbReference type="ARBA" id="ARBA00023136"/>
    </source>
</evidence>
<evidence type="ECO:0000256" key="5">
    <source>
        <dbReference type="ARBA" id="ARBA00022519"/>
    </source>
</evidence>
<comment type="subcellular location">
    <subcellularLocation>
        <location evidence="1">Cell inner membrane</location>
        <topology evidence="1">Single-pass membrane protein</topology>
        <orientation evidence="1">Periplasmic side</orientation>
    </subcellularLocation>
</comment>
<dbReference type="AlphaFoldDB" id="A0AAV3U0W4"/>
<evidence type="ECO:0000256" key="3">
    <source>
        <dbReference type="ARBA" id="ARBA00022448"/>
    </source>
</evidence>
<evidence type="ECO:0000256" key="8">
    <source>
        <dbReference type="ARBA" id="ARBA00022989"/>
    </source>
</evidence>
<evidence type="ECO:0000256" key="2">
    <source>
        <dbReference type="ARBA" id="ARBA00006555"/>
    </source>
</evidence>
<feature type="compositionally biased region" description="Polar residues" evidence="10">
    <location>
        <begin position="247"/>
        <end position="266"/>
    </location>
</feature>
<feature type="compositionally biased region" description="Low complexity" evidence="10">
    <location>
        <begin position="299"/>
        <end position="308"/>
    </location>
</feature>
<dbReference type="Proteomes" id="UP001409585">
    <property type="component" value="Unassembled WGS sequence"/>
</dbReference>
<evidence type="ECO:0000259" key="11">
    <source>
        <dbReference type="PROSITE" id="PS52015"/>
    </source>
</evidence>
<dbReference type="GO" id="GO:0055085">
    <property type="term" value="P:transmembrane transport"/>
    <property type="evidence" value="ECO:0007669"/>
    <property type="project" value="InterPro"/>
</dbReference>
<dbReference type="InterPro" id="IPR006260">
    <property type="entry name" value="TonB/TolA_C"/>
</dbReference>
<evidence type="ECO:0000256" key="10">
    <source>
        <dbReference type="SAM" id="MobiDB-lite"/>
    </source>
</evidence>
<evidence type="ECO:0000313" key="13">
    <source>
        <dbReference type="Proteomes" id="UP001409585"/>
    </source>
</evidence>
<dbReference type="GO" id="GO:0098797">
    <property type="term" value="C:plasma membrane protein complex"/>
    <property type="evidence" value="ECO:0007669"/>
    <property type="project" value="TreeGrafter"/>
</dbReference>
<dbReference type="Gene3D" id="3.30.1150.10">
    <property type="match status" value="1"/>
</dbReference>